<keyword evidence="3" id="KW-1185">Reference proteome</keyword>
<dbReference type="EMBL" id="JACMYC010000011">
    <property type="protein sequence ID" value="MBC2961798.1"/>
    <property type="molecule type" value="Genomic_DNA"/>
</dbReference>
<comment type="caution">
    <text evidence="2">The sequence shown here is derived from an EMBL/GenBank/DDBJ whole genome shotgun (WGS) entry which is preliminary data.</text>
</comment>
<dbReference type="InterPro" id="IPR000792">
    <property type="entry name" value="Tscrpt_reg_LuxR_C"/>
</dbReference>
<dbReference type="RefSeq" id="WP_186347001.1">
    <property type="nucleotide sequence ID" value="NZ_BMMR01000009.1"/>
</dbReference>
<dbReference type="SUPFAM" id="SSF46894">
    <property type="entry name" value="C-terminal effector domain of the bipartite response regulators"/>
    <property type="match status" value="1"/>
</dbReference>
<feature type="domain" description="HTH luxR-type" evidence="1">
    <location>
        <begin position="280"/>
        <end position="327"/>
    </location>
</feature>
<sequence>MPAPRPPATLREALGLGDDDDQLYERVRAQAGRQVVSVAAALRRTPEELLRELAPLVEHGIVRIEDDRVFVDSPAEAVVRVLSETAATAARAHARLSDLAAAVPLLAGRAVRSMADDGHVRPIDGEISTGGRTHAVDLTRALIEQSLGEVRSLRPDQYLETAREDAMTDLLGEVVGQGRRARAIYPVRALTESRDALARRAAAGEEVRVLPNVPTRLCVIGTSYALLPEPLGFVDEPLTLLRQRGLVEALGLWFDALWERALPVPELERGEGRPDLRRFLLQQLAEGAQDEQIARRLGVSLRTVRRRVADLLGELGADTRFQAGAEAVRRGWL</sequence>
<dbReference type="SMART" id="SM00421">
    <property type="entry name" value="HTH_LUXR"/>
    <property type="match status" value="1"/>
</dbReference>
<reference evidence="2 3" key="1">
    <citation type="submission" date="2020-08" db="EMBL/GenBank/DDBJ databases">
        <title>novel species in genus Nocardioides.</title>
        <authorList>
            <person name="Zhang G."/>
        </authorList>
    </citation>
    <scope>NUCLEOTIDE SEQUENCE [LARGE SCALE GENOMIC DNA]</scope>
    <source>
        <strain evidence="2 3">SC8A-24</strain>
    </source>
</reference>
<dbReference type="Proteomes" id="UP000604001">
    <property type="component" value="Unassembled WGS sequence"/>
</dbReference>
<accession>A0ABR6UBR1</accession>
<dbReference type="Gene3D" id="1.10.10.10">
    <property type="entry name" value="Winged helix-like DNA-binding domain superfamily/Winged helix DNA-binding domain"/>
    <property type="match status" value="1"/>
</dbReference>
<evidence type="ECO:0000313" key="2">
    <source>
        <dbReference type="EMBL" id="MBC2961798.1"/>
    </source>
</evidence>
<dbReference type="InterPro" id="IPR016032">
    <property type="entry name" value="Sig_transdc_resp-reg_C-effctor"/>
</dbReference>
<organism evidence="2 3">
    <name type="scientific">Nocardioides deserti</name>
    <dbReference type="NCBI Taxonomy" id="1588644"/>
    <lineage>
        <taxon>Bacteria</taxon>
        <taxon>Bacillati</taxon>
        <taxon>Actinomycetota</taxon>
        <taxon>Actinomycetes</taxon>
        <taxon>Propionibacteriales</taxon>
        <taxon>Nocardioidaceae</taxon>
        <taxon>Nocardioides</taxon>
    </lineage>
</organism>
<evidence type="ECO:0000313" key="3">
    <source>
        <dbReference type="Proteomes" id="UP000604001"/>
    </source>
</evidence>
<dbReference type="InterPro" id="IPR036388">
    <property type="entry name" value="WH-like_DNA-bd_sf"/>
</dbReference>
<proteinExistence type="predicted"/>
<name>A0ABR6UBR1_9ACTN</name>
<evidence type="ECO:0000259" key="1">
    <source>
        <dbReference type="SMART" id="SM00421"/>
    </source>
</evidence>
<gene>
    <name evidence="2" type="ORF">H7344_15975</name>
</gene>
<protein>
    <submittedName>
        <fullName evidence="2">Helix-turn-helix domain-containing protein</fullName>
    </submittedName>
</protein>